<dbReference type="Pfam" id="PF00271">
    <property type="entry name" value="Helicase_C"/>
    <property type="match status" value="1"/>
</dbReference>
<keyword evidence="6 12" id="KW-0347">Helicase</keyword>
<dbReference type="Pfam" id="PF17764">
    <property type="entry name" value="PriA_3primeBD"/>
    <property type="match status" value="1"/>
</dbReference>
<dbReference type="SMART" id="SM00490">
    <property type="entry name" value="HELICc"/>
    <property type="match status" value="1"/>
</dbReference>
<dbReference type="InterPro" id="IPR040498">
    <property type="entry name" value="PriA_CRR"/>
</dbReference>
<dbReference type="InterPro" id="IPR041236">
    <property type="entry name" value="PriA_C"/>
</dbReference>
<feature type="domain" description="Helicase ATP-binding" evidence="13">
    <location>
        <begin position="281"/>
        <end position="447"/>
    </location>
</feature>
<evidence type="ECO:0000256" key="2">
    <source>
        <dbReference type="ARBA" id="ARBA00022705"/>
    </source>
</evidence>
<comment type="catalytic activity">
    <reaction evidence="12">
        <text>Couples ATP hydrolysis with the unwinding of duplex DNA by translocating in the 3'-5' direction.</text>
        <dbReference type="EC" id="5.6.2.4"/>
    </reaction>
</comment>
<dbReference type="GO" id="GO:0005524">
    <property type="term" value="F:ATP binding"/>
    <property type="evidence" value="ECO:0007669"/>
    <property type="project" value="UniProtKB-UniRule"/>
</dbReference>
<dbReference type="NCBIfam" id="NF004066">
    <property type="entry name" value="PRK05580.1-3"/>
    <property type="match status" value="1"/>
</dbReference>
<feature type="binding site" evidence="12">
    <location>
        <position position="552"/>
    </location>
    <ligand>
        <name>Zn(2+)</name>
        <dbReference type="ChEBI" id="CHEBI:29105"/>
        <label>1</label>
    </ligand>
</feature>
<dbReference type="RefSeq" id="WP_240251875.1">
    <property type="nucleotide sequence ID" value="NZ_JAKTTI010000001.1"/>
</dbReference>
<dbReference type="Gene3D" id="3.40.50.300">
    <property type="entry name" value="P-loop containing nucleotide triphosphate hydrolases"/>
    <property type="match status" value="2"/>
</dbReference>
<dbReference type="InterPro" id="IPR042115">
    <property type="entry name" value="PriA_3primeBD_sf"/>
</dbReference>
<feature type="binding site" evidence="12">
    <location>
        <position position="518"/>
    </location>
    <ligand>
        <name>Zn(2+)</name>
        <dbReference type="ChEBI" id="CHEBI:29105"/>
        <label>2</label>
    </ligand>
</feature>
<evidence type="ECO:0000259" key="13">
    <source>
        <dbReference type="PROSITE" id="PS51192"/>
    </source>
</evidence>
<dbReference type="InterPro" id="IPR011545">
    <property type="entry name" value="DEAD/DEAH_box_helicase_dom"/>
</dbReference>
<keyword evidence="2 12" id="KW-0235">DNA replication</keyword>
<dbReference type="Proteomes" id="UP001431131">
    <property type="component" value="Unassembled WGS sequence"/>
</dbReference>
<dbReference type="InterPro" id="IPR014001">
    <property type="entry name" value="Helicase_ATP-bd"/>
</dbReference>
<name>A0AAW5DT47_9BACI</name>
<dbReference type="EMBL" id="JAKTTI010000001">
    <property type="protein sequence ID" value="MCH1623835.1"/>
    <property type="molecule type" value="Genomic_DNA"/>
</dbReference>
<evidence type="ECO:0000313" key="15">
    <source>
        <dbReference type="EMBL" id="MCH1623835.1"/>
    </source>
</evidence>
<keyword evidence="7 12" id="KW-0862">Zinc</keyword>
<evidence type="ECO:0000256" key="3">
    <source>
        <dbReference type="ARBA" id="ARBA00022723"/>
    </source>
</evidence>
<comment type="similarity">
    <text evidence="12">Belongs to the helicase family. PriA subfamily.</text>
</comment>
<feature type="binding site" evidence="12">
    <location>
        <position position="536"/>
    </location>
    <ligand>
        <name>Zn(2+)</name>
        <dbReference type="ChEBI" id="CHEBI:29105"/>
        <label>2</label>
    </ligand>
</feature>
<feature type="binding site" evidence="12">
    <location>
        <position position="509"/>
    </location>
    <ligand>
        <name>Zn(2+)</name>
        <dbReference type="ChEBI" id="CHEBI:29105"/>
        <label>1</label>
    </ligand>
</feature>
<evidence type="ECO:0000256" key="12">
    <source>
        <dbReference type="HAMAP-Rule" id="MF_00983"/>
    </source>
</evidence>
<gene>
    <name evidence="12 15" type="primary">priA</name>
    <name evidence="15" type="ORF">MJG50_00735</name>
</gene>
<keyword evidence="8 12" id="KW-0067">ATP-binding</keyword>
<dbReference type="GO" id="GO:0006302">
    <property type="term" value="P:double-strand break repair"/>
    <property type="evidence" value="ECO:0007669"/>
    <property type="project" value="InterPro"/>
</dbReference>
<feature type="binding site" evidence="12">
    <location>
        <position position="549"/>
    </location>
    <ligand>
        <name>Zn(2+)</name>
        <dbReference type="ChEBI" id="CHEBI:29105"/>
        <label>1</label>
    </ligand>
</feature>
<dbReference type="Pfam" id="PF18074">
    <property type="entry name" value="PriA_C"/>
    <property type="match status" value="1"/>
</dbReference>
<keyword evidence="9 12" id="KW-0238">DNA-binding</keyword>
<sequence>MRVASVIVDVPAMQTDRTFDYLIPEKWKEIIQPGMRVAVPFGPRKVQGFVIKLKNEPEVERLKEIHSLLDLTPVLNEELLQIGYWLTEKTLCFMISALQAMLPAAMRAKYDKEIKLLPTSRLDELEPAVQALMDESTSIQWNEIEKRDLLHVFQKDIKKGFLEVVYHVKNKTNKKTMKQVEPAISSSEIDDVIKTLPVQASKQKEALEYFKTNHAPILIRDLLNILGSTESTIKSLVKKGLLLEKNIEVYRDPYKDKTFQRTVPLPLTNEQEKVISPILASIDDEVHNVYLMYGVTGSGKTEVYMQAIDEVLKRGKEAIVLVPEISLTPQMVNRFKGRFGSQVAVLHSGLGAGEKYDEWRKIHRKEVSVVVGARSAIFAPFENIGIIIIDEEHESSYKQEDNPRYHARDVAIFRGEIHDCPVVLGSATPTLESFARASKNVYELVTLKERVNNRPLPTVEIIDMREELRNGNRSMFSEALYAKLLDRLEKNEQSVLFLNRRGHSSFVMCRDCGYVMNCPHCDISLTYHKSSHQLKCHYCAYETQMPHVCPECNSEHIRFFGTGTQKVEEELAKMIPQARVIRMDVDTTSRKGAHEKLLREFGEGRADILLGTQMIAKGLDFPNVTLVGVLTADTMLHLPDFRSSEKTFQLLTQVSGRAGRHELLGEVVIQTYTPEHYSITLASHHDYDGFYQNEMMIRKLHAYPPFYYLALITVSHPELTRTIDVAEKITTYLRKSLSNKTIILGPVASPIPRINDRYRYQCMIKYKSEQNLNKLLKGILDRYQKEIAQHSLSLSIDLNPYIMM</sequence>
<dbReference type="GO" id="GO:0008270">
    <property type="term" value="F:zinc ion binding"/>
    <property type="evidence" value="ECO:0007669"/>
    <property type="project" value="UniProtKB-UniRule"/>
</dbReference>
<keyword evidence="1 12" id="KW-0639">Primosome</keyword>
<dbReference type="SUPFAM" id="SSF52540">
    <property type="entry name" value="P-loop containing nucleoside triphosphate hydrolases"/>
    <property type="match status" value="2"/>
</dbReference>
<dbReference type="PROSITE" id="PS51194">
    <property type="entry name" value="HELICASE_CTER"/>
    <property type="match status" value="1"/>
</dbReference>
<dbReference type="InterPro" id="IPR005259">
    <property type="entry name" value="PriA"/>
</dbReference>
<feature type="binding site" evidence="12">
    <location>
        <position position="512"/>
    </location>
    <ligand>
        <name>Zn(2+)</name>
        <dbReference type="ChEBI" id="CHEBI:29105"/>
        <label>1</label>
    </ligand>
</feature>
<dbReference type="PANTHER" id="PTHR30580">
    <property type="entry name" value="PRIMOSOMAL PROTEIN N"/>
    <property type="match status" value="1"/>
</dbReference>
<evidence type="ECO:0000256" key="10">
    <source>
        <dbReference type="ARBA" id="ARBA00023235"/>
    </source>
</evidence>
<feature type="binding site" evidence="12">
    <location>
        <position position="539"/>
    </location>
    <ligand>
        <name>Zn(2+)</name>
        <dbReference type="ChEBI" id="CHEBI:29105"/>
        <label>2</label>
    </ligand>
</feature>
<feature type="domain" description="Helicase C-terminal" evidence="14">
    <location>
        <begin position="544"/>
        <end position="712"/>
    </location>
</feature>
<dbReference type="CDD" id="cd17929">
    <property type="entry name" value="DEXHc_priA"/>
    <property type="match status" value="1"/>
</dbReference>
<dbReference type="InterPro" id="IPR027417">
    <property type="entry name" value="P-loop_NTPase"/>
</dbReference>
<dbReference type="GO" id="GO:0006310">
    <property type="term" value="P:DNA recombination"/>
    <property type="evidence" value="ECO:0007669"/>
    <property type="project" value="InterPro"/>
</dbReference>
<dbReference type="SMART" id="SM00487">
    <property type="entry name" value="DEXDc"/>
    <property type="match status" value="1"/>
</dbReference>
<evidence type="ECO:0000256" key="7">
    <source>
        <dbReference type="ARBA" id="ARBA00022833"/>
    </source>
</evidence>
<evidence type="ECO:0000313" key="16">
    <source>
        <dbReference type="Proteomes" id="UP001431131"/>
    </source>
</evidence>
<organism evidence="15 16">
    <name type="scientific">Fredinandcohnia quinoae</name>
    <dbReference type="NCBI Taxonomy" id="2918902"/>
    <lineage>
        <taxon>Bacteria</taxon>
        <taxon>Bacillati</taxon>
        <taxon>Bacillota</taxon>
        <taxon>Bacilli</taxon>
        <taxon>Bacillales</taxon>
        <taxon>Bacillaceae</taxon>
        <taxon>Fredinandcohnia</taxon>
    </lineage>
</organism>
<keyword evidence="5 12" id="KW-0378">Hydrolase</keyword>
<dbReference type="NCBIfam" id="TIGR00595">
    <property type="entry name" value="priA"/>
    <property type="match status" value="1"/>
</dbReference>
<dbReference type="GO" id="GO:0006269">
    <property type="term" value="P:DNA replication, synthesis of primer"/>
    <property type="evidence" value="ECO:0007669"/>
    <property type="project" value="UniProtKB-KW"/>
</dbReference>
<dbReference type="CDD" id="cd18804">
    <property type="entry name" value="SF2_C_priA"/>
    <property type="match status" value="1"/>
</dbReference>
<evidence type="ECO:0000256" key="9">
    <source>
        <dbReference type="ARBA" id="ARBA00023125"/>
    </source>
</evidence>
<dbReference type="FunFam" id="3.40.1440.60:FF:000001">
    <property type="entry name" value="Primosomal protein N"/>
    <property type="match status" value="1"/>
</dbReference>
<dbReference type="PROSITE" id="PS51192">
    <property type="entry name" value="HELICASE_ATP_BIND_1"/>
    <property type="match status" value="1"/>
</dbReference>
<evidence type="ECO:0000256" key="1">
    <source>
        <dbReference type="ARBA" id="ARBA00022515"/>
    </source>
</evidence>
<evidence type="ECO:0000259" key="14">
    <source>
        <dbReference type="PROSITE" id="PS51194"/>
    </source>
</evidence>
<keyword evidence="10 12" id="KW-0413">Isomerase</keyword>
<dbReference type="GO" id="GO:1990077">
    <property type="term" value="C:primosome complex"/>
    <property type="evidence" value="ECO:0007669"/>
    <property type="project" value="UniProtKB-UniRule"/>
</dbReference>
<keyword evidence="16" id="KW-1185">Reference proteome</keyword>
<feature type="binding site" evidence="12">
    <location>
        <position position="521"/>
    </location>
    <ligand>
        <name>Zn(2+)</name>
        <dbReference type="ChEBI" id="CHEBI:29105"/>
        <label>2</label>
    </ligand>
</feature>
<dbReference type="EC" id="5.6.2.4" evidence="12"/>
<dbReference type="GO" id="GO:0003677">
    <property type="term" value="F:DNA binding"/>
    <property type="evidence" value="ECO:0007669"/>
    <property type="project" value="UniProtKB-UniRule"/>
</dbReference>
<dbReference type="FunFam" id="3.40.50.300:FF:000489">
    <property type="entry name" value="Primosome assembly protein PriA"/>
    <property type="match status" value="1"/>
</dbReference>
<dbReference type="PANTHER" id="PTHR30580:SF0">
    <property type="entry name" value="PRIMOSOMAL PROTEIN N"/>
    <property type="match status" value="1"/>
</dbReference>
<proteinExistence type="inferred from homology"/>
<dbReference type="GO" id="GO:0006270">
    <property type="term" value="P:DNA replication initiation"/>
    <property type="evidence" value="ECO:0007669"/>
    <property type="project" value="TreeGrafter"/>
</dbReference>
<comment type="catalytic activity">
    <reaction evidence="11 12">
        <text>ATP + H2O = ADP + phosphate + H(+)</text>
        <dbReference type="Rhea" id="RHEA:13065"/>
        <dbReference type="ChEBI" id="CHEBI:15377"/>
        <dbReference type="ChEBI" id="CHEBI:15378"/>
        <dbReference type="ChEBI" id="CHEBI:30616"/>
        <dbReference type="ChEBI" id="CHEBI:43474"/>
        <dbReference type="ChEBI" id="CHEBI:456216"/>
        <dbReference type="EC" id="5.6.2.4"/>
    </reaction>
</comment>
<keyword evidence="4 12" id="KW-0547">Nucleotide-binding</keyword>
<comment type="subunit">
    <text evidence="12">Component of the replication restart primosome.</text>
</comment>
<dbReference type="Pfam" id="PF00270">
    <property type="entry name" value="DEAD"/>
    <property type="match status" value="1"/>
</dbReference>
<dbReference type="InterPro" id="IPR001650">
    <property type="entry name" value="Helicase_C-like"/>
</dbReference>
<evidence type="ECO:0000256" key="4">
    <source>
        <dbReference type="ARBA" id="ARBA00022741"/>
    </source>
</evidence>
<protein>
    <recommendedName>
        <fullName evidence="12">Replication restart protein PriA</fullName>
    </recommendedName>
    <alternativeName>
        <fullName evidence="12">ATP-dependent DNA helicase PriA</fullName>
        <ecNumber evidence="12">5.6.2.4</ecNumber>
    </alternativeName>
    <alternativeName>
        <fullName evidence="12">DNA 3'-5' helicase PriA</fullName>
    </alternativeName>
</protein>
<comment type="cofactor">
    <cofactor evidence="12">
        <name>Zn(2+)</name>
        <dbReference type="ChEBI" id="CHEBI:29105"/>
    </cofactor>
    <text evidence="12">Binds 2 zinc ions per subunit.</text>
</comment>
<reference evidence="15" key="1">
    <citation type="submission" date="2022-02" db="EMBL/GenBank/DDBJ databases">
        <title>Fredinandcohnia quinoae sp. nov. isolated from Chenopodium quinoa seeds.</title>
        <authorList>
            <person name="Saati-Santamaria Z."/>
            <person name="Flores-Felix J.D."/>
            <person name="Igual J.M."/>
            <person name="Velazquez E."/>
            <person name="Garcia-Fraile P."/>
            <person name="Martinez-Molina E."/>
        </authorList>
    </citation>
    <scope>NUCLEOTIDE SEQUENCE</scope>
    <source>
        <strain evidence="15">SECRCQ15</strain>
    </source>
</reference>
<evidence type="ECO:0000256" key="11">
    <source>
        <dbReference type="ARBA" id="ARBA00048988"/>
    </source>
</evidence>
<dbReference type="HAMAP" id="MF_00983">
    <property type="entry name" value="PriA"/>
    <property type="match status" value="1"/>
</dbReference>
<dbReference type="InterPro" id="IPR041222">
    <property type="entry name" value="PriA_3primeBD"/>
</dbReference>
<keyword evidence="3 12" id="KW-0479">Metal-binding</keyword>
<evidence type="ECO:0000256" key="5">
    <source>
        <dbReference type="ARBA" id="ARBA00022801"/>
    </source>
</evidence>
<dbReference type="GO" id="GO:0043138">
    <property type="term" value="F:3'-5' DNA helicase activity"/>
    <property type="evidence" value="ECO:0007669"/>
    <property type="project" value="UniProtKB-EC"/>
</dbReference>
<comment type="caution">
    <text evidence="15">The sequence shown here is derived from an EMBL/GenBank/DDBJ whole genome shotgun (WGS) entry which is preliminary data.</text>
</comment>
<dbReference type="GO" id="GO:0016787">
    <property type="term" value="F:hydrolase activity"/>
    <property type="evidence" value="ECO:0007669"/>
    <property type="project" value="UniProtKB-KW"/>
</dbReference>
<accession>A0AAW5DT47</accession>
<dbReference type="Gene3D" id="3.40.1440.60">
    <property type="entry name" value="PriA, 3(prime) DNA-binding domain"/>
    <property type="match status" value="1"/>
</dbReference>
<evidence type="ECO:0000256" key="8">
    <source>
        <dbReference type="ARBA" id="ARBA00022840"/>
    </source>
</evidence>
<dbReference type="Pfam" id="PF18319">
    <property type="entry name" value="Zn_ribbon_PriA"/>
    <property type="match status" value="1"/>
</dbReference>
<dbReference type="AlphaFoldDB" id="A0AAW5DT47"/>
<comment type="function">
    <text evidence="12">Initiates the restart of stalled replication forks, which reloads the replicative helicase on sites other than the origin of replication. Recognizes and binds to abandoned replication forks and remodels them to uncover a helicase loading site. Promotes assembly of the primosome at these replication forks.</text>
</comment>
<evidence type="ECO:0000256" key="6">
    <source>
        <dbReference type="ARBA" id="ARBA00022806"/>
    </source>
</evidence>